<reference evidence="1 2" key="1">
    <citation type="journal article" date="2014" name="PLoS ONE">
        <title>De novo Genome Assembly of the Fungal Plant Pathogen Pyrenophora semeniperda.</title>
        <authorList>
            <person name="Soliai M.M."/>
            <person name="Meyer S.E."/>
            <person name="Udall J.A."/>
            <person name="Elzinga D.E."/>
            <person name="Hermansen R.A."/>
            <person name="Bodily P.M."/>
            <person name="Hart A.A."/>
            <person name="Coleman C.E."/>
        </authorList>
    </citation>
    <scope>NUCLEOTIDE SEQUENCE [LARGE SCALE GENOMIC DNA]</scope>
    <source>
        <strain evidence="1 2">CCB06</strain>
        <tissue evidence="1">Mycelium</tissue>
    </source>
</reference>
<protein>
    <submittedName>
        <fullName evidence="1">Uncharacterized protein</fullName>
    </submittedName>
</protein>
<proteinExistence type="predicted"/>
<evidence type="ECO:0000313" key="2">
    <source>
        <dbReference type="Proteomes" id="UP000265663"/>
    </source>
</evidence>
<organism evidence="1 2">
    <name type="scientific">Pyrenophora seminiperda CCB06</name>
    <dbReference type="NCBI Taxonomy" id="1302712"/>
    <lineage>
        <taxon>Eukaryota</taxon>
        <taxon>Fungi</taxon>
        <taxon>Dikarya</taxon>
        <taxon>Ascomycota</taxon>
        <taxon>Pezizomycotina</taxon>
        <taxon>Dothideomycetes</taxon>
        <taxon>Pleosporomycetidae</taxon>
        <taxon>Pleosporales</taxon>
        <taxon>Pleosporineae</taxon>
        <taxon>Pleosporaceae</taxon>
        <taxon>Pyrenophora</taxon>
    </lineage>
</organism>
<dbReference type="EMBL" id="KE747843">
    <property type="protein sequence ID" value="RMZ74078.1"/>
    <property type="molecule type" value="Genomic_DNA"/>
</dbReference>
<dbReference type="Proteomes" id="UP000265663">
    <property type="component" value="Unassembled WGS sequence"/>
</dbReference>
<keyword evidence="2" id="KW-1185">Reference proteome</keyword>
<evidence type="ECO:0000313" key="1">
    <source>
        <dbReference type="EMBL" id="RMZ74078.1"/>
    </source>
</evidence>
<dbReference type="AlphaFoldDB" id="A0A3M7MI21"/>
<dbReference type="OrthoDB" id="3783360at2759"/>
<name>A0A3M7MI21_9PLEO</name>
<gene>
    <name evidence="1" type="ORF">GMOD_00004913</name>
</gene>
<accession>A0A3M7MI21</accession>
<sequence>MSTTETDLRDSWQDSTTAQFGDEHKRAVHLFEQKNHTRTLYCKSCEDIRFQDENGTTVWNTHGSGQITLPAGIRVLAKGGWAISSVSNPTVILMIQSKLSSTSKNVVMSRTALAEGMANEEWIAFCDTPVKHQHGRPAKEYCAANSTDPLPSRRAFLWSDVVNTRGQLSLNVHLPVINCS</sequence>